<proteinExistence type="inferred from homology"/>
<dbReference type="InterPro" id="IPR029044">
    <property type="entry name" value="Nucleotide-diphossugar_trans"/>
</dbReference>
<dbReference type="PANTHER" id="PTHR43179:SF12">
    <property type="entry name" value="GALACTOFURANOSYLTRANSFERASE GLFT2"/>
    <property type="match status" value="1"/>
</dbReference>
<dbReference type="Pfam" id="PF13489">
    <property type="entry name" value="Methyltransf_23"/>
    <property type="match status" value="1"/>
</dbReference>
<evidence type="ECO:0000313" key="7">
    <source>
        <dbReference type="Proteomes" id="UP001431131"/>
    </source>
</evidence>
<dbReference type="Gene3D" id="1.25.40.10">
    <property type="entry name" value="Tetratricopeptide repeat domain"/>
    <property type="match status" value="1"/>
</dbReference>
<keyword evidence="6" id="KW-0489">Methyltransferase</keyword>
<accession>A0AAW5DWP2</accession>
<keyword evidence="3" id="KW-0328">Glycosyltransferase</keyword>
<dbReference type="SUPFAM" id="SSF48452">
    <property type="entry name" value="TPR-like"/>
    <property type="match status" value="1"/>
</dbReference>
<keyword evidence="7" id="KW-1185">Reference proteome</keyword>
<dbReference type="Gene3D" id="3.90.550.10">
    <property type="entry name" value="Spore Coat Polysaccharide Biosynthesis Protein SpsA, Chain A"/>
    <property type="match status" value="1"/>
</dbReference>
<evidence type="ECO:0000256" key="1">
    <source>
        <dbReference type="ARBA" id="ARBA00004776"/>
    </source>
</evidence>
<dbReference type="Gene3D" id="3.40.50.150">
    <property type="entry name" value="Vaccinia Virus protein VP39"/>
    <property type="match status" value="1"/>
</dbReference>
<comment type="caution">
    <text evidence="6">The sequence shown here is derived from an EMBL/GenBank/DDBJ whole genome shotgun (WGS) entry which is preliminary data.</text>
</comment>
<dbReference type="InterPro" id="IPR029063">
    <property type="entry name" value="SAM-dependent_MTases_sf"/>
</dbReference>
<dbReference type="InterPro" id="IPR011990">
    <property type="entry name" value="TPR-like_helical_dom_sf"/>
</dbReference>
<dbReference type="CDD" id="cd04186">
    <property type="entry name" value="GT_2_like_c"/>
    <property type="match status" value="1"/>
</dbReference>
<reference evidence="6" key="1">
    <citation type="submission" date="2022-02" db="EMBL/GenBank/DDBJ databases">
        <title>Fredinandcohnia quinoae sp. nov. isolated from Chenopodium quinoa seeds.</title>
        <authorList>
            <person name="Saati-Santamaria Z."/>
            <person name="Flores-Felix J.D."/>
            <person name="Igual J.M."/>
            <person name="Velazquez E."/>
            <person name="Garcia-Fraile P."/>
            <person name="Martinez-Molina E."/>
        </authorList>
    </citation>
    <scope>NUCLEOTIDE SEQUENCE</scope>
    <source>
        <strain evidence="6">SECRCQ15</strain>
    </source>
</reference>
<organism evidence="6 7">
    <name type="scientific">Fredinandcohnia quinoae</name>
    <dbReference type="NCBI Taxonomy" id="2918902"/>
    <lineage>
        <taxon>Bacteria</taxon>
        <taxon>Bacillati</taxon>
        <taxon>Bacillota</taxon>
        <taxon>Bacilli</taxon>
        <taxon>Bacillales</taxon>
        <taxon>Bacillaceae</taxon>
        <taxon>Fredinandcohnia</taxon>
    </lineage>
</organism>
<dbReference type="Proteomes" id="UP001431131">
    <property type="component" value="Unassembled WGS sequence"/>
</dbReference>
<dbReference type="RefSeq" id="WP_240254007.1">
    <property type="nucleotide sequence ID" value="NZ_JAKTTI010000007.1"/>
</dbReference>
<dbReference type="SUPFAM" id="SSF53448">
    <property type="entry name" value="Nucleotide-diphospho-sugar transferases"/>
    <property type="match status" value="1"/>
</dbReference>
<evidence type="ECO:0000259" key="5">
    <source>
        <dbReference type="Pfam" id="PF00535"/>
    </source>
</evidence>
<gene>
    <name evidence="6" type="ORF">MJG50_06975</name>
</gene>
<dbReference type="SUPFAM" id="SSF53335">
    <property type="entry name" value="S-adenosyl-L-methionine-dependent methyltransferases"/>
    <property type="match status" value="1"/>
</dbReference>
<evidence type="ECO:0000256" key="3">
    <source>
        <dbReference type="ARBA" id="ARBA00022676"/>
    </source>
</evidence>
<dbReference type="PANTHER" id="PTHR43179">
    <property type="entry name" value="RHAMNOSYLTRANSFERASE WBBL"/>
    <property type="match status" value="1"/>
</dbReference>
<keyword evidence="4" id="KW-0808">Transferase</keyword>
<dbReference type="GO" id="GO:0032259">
    <property type="term" value="P:methylation"/>
    <property type="evidence" value="ECO:0007669"/>
    <property type="project" value="UniProtKB-KW"/>
</dbReference>
<dbReference type="CDD" id="cd02440">
    <property type="entry name" value="AdoMet_MTases"/>
    <property type="match status" value="1"/>
</dbReference>
<dbReference type="InterPro" id="IPR001173">
    <property type="entry name" value="Glyco_trans_2-like"/>
</dbReference>
<dbReference type="GO" id="GO:0008168">
    <property type="term" value="F:methyltransferase activity"/>
    <property type="evidence" value="ECO:0007669"/>
    <property type="project" value="UniProtKB-KW"/>
</dbReference>
<dbReference type="EMBL" id="JAKTTI010000007">
    <property type="protein sequence ID" value="MCH1625065.1"/>
    <property type="molecule type" value="Genomic_DNA"/>
</dbReference>
<comment type="pathway">
    <text evidence="1">Cell wall biogenesis; cell wall polysaccharide biosynthesis.</text>
</comment>
<evidence type="ECO:0000313" key="6">
    <source>
        <dbReference type="EMBL" id="MCH1625065.1"/>
    </source>
</evidence>
<dbReference type="Pfam" id="PF00535">
    <property type="entry name" value="Glycos_transf_2"/>
    <property type="match status" value="1"/>
</dbReference>
<evidence type="ECO:0000256" key="4">
    <source>
        <dbReference type="ARBA" id="ARBA00022679"/>
    </source>
</evidence>
<evidence type="ECO:0000256" key="2">
    <source>
        <dbReference type="ARBA" id="ARBA00006739"/>
    </source>
</evidence>
<feature type="domain" description="Glycosyltransferase 2-like" evidence="5">
    <location>
        <begin position="4"/>
        <end position="171"/>
    </location>
</feature>
<protein>
    <submittedName>
        <fullName evidence="6">Bifunctional glycosyltransferase family 2 protein/class I SAM-dependent methyltransferase</fullName>
    </submittedName>
</protein>
<dbReference type="AlphaFoldDB" id="A0AAW5DWP2"/>
<dbReference type="GO" id="GO:0016757">
    <property type="term" value="F:glycosyltransferase activity"/>
    <property type="evidence" value="ECO:0007669"/>
    <property type="project" value="UniProtKB-KW"/>
</dbReference>
<sequence>MKTSIVILTYNKLDFTKQCIESIREYTVDGTYELIVVDNCSNDGTVEWLKEQNDIKVIYNQENLGFPKGCNQGIEISTGDNILLLNNDVIVTKNWLSNLNTALYSSDDIGAVGPVTNSASYYTAISTNYKSLSEMHDFAKSFNQSNPEEWEYRLKLIGYCMLIKREVIDKIGMLDEIFTPGNFEDDDYSFRILQAGFKLLLCKDTFIHHYGGASFGENIEKYADVLKRNGIKFEEKWGFMPSYSTYIRNEVINLIDSPQDQPINVLEIGCACGGTLLKIKSKYKHANLYGIEFNESASLIASQFADVKAQDAEKEMDYPTDYFDYIILADVLEHLYNPWQVMKNIRNHLKDNGKVLISIPNVMHFSLLRSVINGNWTYTDSGLLDRTHVRFFTLNEINKMLTEAEYSNIEYNATTVAKKREDEEFIQSLTRLSAPSMESQYNAYQYIIKATKNDVNMKLKRKLQIIEGKLNSGDVDKATIELSGMEQFSSDEIIENICKHLKKKVEILNLIAINNFGQGLFDEVLPYLEKAFELNKDDSDTLYNIIFVLNSLGESKLALEYFRLSKVKDQELISLYQGIQQHSPIYNLLMNLDENPNDMEAKNQLVSIIREDDSLVCELKEIIKYCFDSKTQFLTLVDEYVMNLEQ</sequence>
<comment type="similarity">
    <text evidence="2">Belongs to the glycosyltransferase 2 family.</text>
</comment>
<name>A0AAW5DWP2_9BACI</name>